<accession>A0A9P4HZF3</accession>
<dbReference type="Pfam" id="PF23670">
    <property type="entry name" value="PIGBOS1"/>
    <property type="match status" value="1"/>
</dbReference>
<dbReference type="OrthoDB" id="5394869at2759"/>
<dbReference type="Proteomes" id="UP000799776">
    <property type="component" value="Unassembled WGS sequence"/>
</dbReference>
<comment type="caution">
    <text evidence="2">The sequence shown here is derived from an EMBL/GenBank/DDBJ whole genome shotgun (WGS) entry which is preliminary data.</text>
</comment>
<feature type="region of interest" description="Disordered" evidence="1">
    <location>
        <begin position="34"/>
        <end position="58"/>
    </location>
</feature>
<organism evidence="2 3">
    <name type="scientific">Saccharata proteae CBS 121410</name>
    <dbReference type="NCBI Taxonomy" id="1314787"/>
    <lineage>
        <taxon>Eukaryota</taxon>
        <taxon>Fungi</taxon>
        <taxon>Dikarya</taxon>
        <taxon>Ascomycota</taxon>
        <taxon>Pezizomycotina</taxon>
        <taxon>Dothideomycetes</taxon>
        <taxon>Dothideomycetes incertae sedis</taxon>
        <taxon>Botryosphaeriales</taxon>
        <taxon>Saccharataceae</taxon>
        <taxon>Saccharata</taxon>
    </lineage>
</organism>
<dbReference type="EMBL" id="ML978713">
    <property type="protein sequence ID" value="KAF2090352.1"/>
    <property type="molecule type" value="Genomic_DNA"/>
</dbReference>
<dbReference type="InterPro" id="IPR057394">
    <property type="entry name" value="PIGBOS1"/>
</dbReference>
<evidence type="ECO:0000256" key="1">
    <source>
        <dbReference type="SAM" id="MobiDB-lite"/>
    </source>
</evidence>
<dbReference type="AlphaFoldDB" id="A0A9P4HZF3"/>
<feature type="compositionally biased region" description="Polar residues" evidence="1">
    <location>
        <begin position="46"/>
        <end position="58"/>
    </location>
</feature>
<gene>
    <name evidence="2" type="ORF">K490DRAFT_63231</name>
</gene>
<evidence type="ECO:0000313" key="2">
    <source>
        <dbReference type="EMBL" id="KAF2090352.1"/>
    </source>
</evidence>
<name>A0A9P4HZF3_9PEZI</name>
<protein>
    <submittedName>
        <fullName evidence="2">Uncharacterized protein</fullName>
    </submittedName>
</protein>
<keyword evidence="3" id="KW-1185">Reference proteome</keyword>
<sequence length="85" mass="9324">MSNFRGLVPILLVTALGIGNGIYVFDPAFKEQNQEKLKEQHPDGSCTGSGASQSSNSGFRIIKHLERPQSSPRRTTCLKPKLMAH</sequence>
<proteinExistence type="predicted"/>
<reference evidence="2" key="1">
    <citation type="journal article" date="2020" name="Stud. Mycol.">
        <title>101 Dothideomycetes genomes: a test case for predicting lifestyles and emergence of pathogens.</title>
        <authorList>
            <person name="Haridas S."/>
            <person name="Albert R."/>
            <person name="Binder M."/>
            <person name="Bloem J."/>
            <person name="Labutti K."/>
            <person name="Salamov A."/>
            <person name="Andreopoulos B."/>
            <person name="Baker S."/>
            <person name="Barry K."/>
            <person name="Bills G."/>
            <person name="Bluhm B."/>
            <person name="Cannon C."/>
            <person name="Castanera R."/>
            <person name="Culley D."/>
            <person name="Daum C."/>
            <person name="Ezra D."/>
            <person name="Gonzalez J."/>
            <person name="Henrissat B."/>
            <person name="Kuo A."/>
            <person name="Liang C."/>
            <person name="Lipzen A."/>
            <person name="Lutzoni F."/>
            <person name="Magnuson J."/>
            <person name="Mondo S."/>
            <person name="Nolan M."/>
            <person name="Ohm R."/>
            <person name="Pangilinan J."/>
            <person name="Park H.-J."/>
            <person name="Ramirez L."/>
            <person name="Alfaro M."/>
            <person name="Sun H."/>
            <person name="Tritt A."/>
            <person name="Yoshinaga Y."/>
            <person name="Zwiers L.-H."/>
            <person name="Turgeon B."/>
            <person name="Goodwin S."/>
            <person name="Spatafora J."/>
            <person name="Crous P."/>
            <person name="Grigoriev I."/>
        </authorList>
    </citation>
    <scope>NUCLEOTIDE SEQUENCE</scope>
    <source>
        <strain evidence="2">CBS 121410</strain>
    </source>
</reference>
<evidence type="ECO:0000313" key="3">
    <source>
        <dbReference type="Proteomes" id="UP000799776"/>
    </source>
</evidence>